<evidence type="ECO:0000313" key="2">
    <source>
        <dbReference type="EMBL" id="QHT07688.1"/>
    </source>
</evidence>
<dbReference type="Gene3D" id="2.20.25.10">
    <property type="match status" value="1"/>
</dbReference>
<dbReference type="InterPro" id="IPR001529">
    <property type="entry name" value="Zn_ribbon_RPB9"/>
</dbReference>
<dbReference type="EMBL" id="MN739484">
    <property type="protein sequence ID" value="QHT07688.1"/>
    <property type="molecule type" value="Genomic_DNA"/>
</dbReference>
<dbReference type="AlphaFoldDB" id="A0A6C0CT15"/>
<dbReference type="SUPFAM" id="SSF57783">
    <property type="entry name" value="Zinc beta-ribbon"/>
    <property type="match status" value="1"/>
</dbReference>
<accession>A0A6C0CT15</accession>
<protein>
    <recommendedName>
        <fullName evidence="1">DNA-directed RNA polymerase II subunit RPB9-like zinc ribbon domain-containing protein</fullName>
    </recommendedName>
</protein>
<name>A0A6C0CT15_9ZZZZ</name>
<reference evidence="2" key="1">
    <citation type="journal article" date="2020" name="Nature">
        <title>Giant virus diversity and host interactions through global metagenomics.</title>
        <authorList>
            <person name="Schulz F."/>
            <person name="Roux S."/>
            <person name="Paez-Espino D."/>
            <person name="Jungbluth S."/>
            <person name="Walsh D.A."/>
            <person name="Denef V.J."/>
            <person name="McMahon K.D."/>
            <person name="Konstantinidis K.T."/>
            <person name="Eloe-Fadrosh E.A."/>
            <person name="Kyrpides N.C."/>
            <person name="Woyke T."/>
        </authorList>
    </citation>
    <scope>NUCLEOTIDE SEQUENCE</scope>
    <source>
        <strain evidence="2">GVMAG-M-3300021964-36</strain>
    </source>
</reference>
<dbReference type="Pfam" id="PF02150">
    <property type="entry name" value="Zn_ribbon_RPB9"/>
    <property type="match status" value="1"/>
</dbReference>
<organism evidence="2">
    <name type="scientific">viral metagenome</name>
    <dbReference type="NCBI Taxonomy" id="1070528"/>
    <lineage>
        <taxon>unclassified sequences</taxon>
        <taxon>metagenomes</taxon>
        <taxon>organismal metagenomes</taxon>
    </lineage>
</organism>
<sequence length="119" mass="14234">MDFCEYCNNMYYFKHDEENKIIFYCKNCGSVKDIDDDDEAKQIATNNFDGTNEKYTKYINPNIIYDHTIPHVNNIVCLNKECSKKDSDSNDVAYIKYDNTNIKYIYCCSYCKYFWTSKF</sequence>
<dbReference type="GO" id="GO:0006351">
    <property type="term" value="P:DNA-templated transcription"/>
    <property type="evidence" value="ECO:0007669"/>
    <property type="project" value="InterPro"/>
</dbReference>
<feature type="domain" description="DNA-directed RNA polymerase II subunit RPB9-like zinc ribbon" evidence="1">
    <location>
        <begin position="1"/>
        <end position="36"/>
    </location>
</feature>
<evidence type="ECO:0000259" key="1">
    <source>
        <dbReference type="Pfam" id="PF02150"/>
    </source>
</evidence>
<proteinExistence type="predicted"/>